<dbReference type="SUPFAM" id="SSF54373">
    <property type="entry name" value="FAD-linked reductases, C-terminal domain"/>
    <property type="match status" value="1"/>
</dbReference>
<proteinExistence type="predicted"/>
<feature type="domain" description="Amine oxidase" evidence="1">
    <location>
        <begin position="60"/>
        <end position="505"/>
    </location>
</feature>
<dbReference type="InterPro" id="IPR050281">
    <property type="entry name" value="Flavin_monoamine_oxidase"/>
</dbReference>
<dbReference type="PROSITE" id="PS51318">
    <property type="entry name" value="TAT"/>
    <property type="match status" value="1"/>
</dbReference>
<sequence length="525" mass="59340">MKNLSRRNFLNLVGAAGGSSAIYNTSLAMGLLQETSPITKLELKNVTRKKPSIAILGAGISGLTIAYELERVGYECTIIEASHRIGGRNLTVRHGDKIDEMGYNQVCNFDDDPDMYFNAGPSRVPGHHHHTMHYFKILNIPLQVKANVNRTAYTHDTNHFEGKPMRIGEYIADTRGFMSELLWKAVDKNVFDQPLSEEDKEKMLEFTKIYGDLDKNGDYKGTRRAGYASGGNISPGILKKPKNLSALLDSKFWRGGLSGSELHDWAEPLFEAVGGMDNLIKGFINNLKTPIVLNSQVQSIQLKNNSVDVIYNRKGKRKKLNVDYCFNSIPAHFMAGIPNNFSKEYKKALLSLQKGNFFKLGLQMSERFWEKDFIYGGITHTNQRINQIWYPSYGIHSKKGVLLGAYAFFGQSKFFERMTPEERIQYAADCGDKVHPNYSSYIEAGVSIPWGRMKHLMGCGSTMTPEDRNQYFAQLQAPEGRHYMVGDQISYHSSWQEGAFASAEYAMMDLDKRIRSEMTQKEKAS</sequence>
<dbReference type="EMBL" id="UINC01000915">
    <property type="protein sequence ID" value="SUZ63392.1"/>
    <property type="molecule type" value="Genomic_DNA"/>
</dbReference>
<accession>A0A381P8W6</accession>
<dbReference type="PANTHER" id="PTHR10742">
    <property type="entry name" value="FLAVIN MONOAMINE OXIDASE"/>
    <property type="match status" value="1"/>
</dbReference>
<gene>
    <name evidence="2" type="ORF">METZ01_LOCUS16246</name>
</gene>
<dbReference type="Pfam" id="PF01593">
    <property type="entry name" value="Amino_oxidase"/>
    <property type="match status" value="1"/>
</dbReference>
<reference evidence="2" key="1">
    <citation type="submission" date="2018-05" db="EMBL/GenBank/DDBJ databases">
        <authorList>
            <person name="Lanie J.A."/>
            <person name="Ng W.-L."/>
            <person name="Kazmierczak K.M."/>
            <person name="Andrzejewski T.M."/>
            <person name="Davidsen T.M."/>
            <person name="Wayne K.J."/>
            <person name="Tettelin H."/>
            <person name="Glass J.I."/>
            <person name="Rusch D."/>
            <person name="Podicherti R."/>
            <person name="Tsui H.-C.T."/>
            <person name="Winkler M.E."/>
        </authorList>
    </citation>
    <scope>NUCLEOTIDE SEQUENCE</scope>
</reference>
<dbReference type="SUPFAM" id="SSF51905">
    <property type="entry name" value="FAD/NAD(P)-binding domain"/>
    <property type="match status" value="1"/>
</dbReference>
<dbReference type="Gene3D" id="1.20.1440.240">
    <property type="match status" value="1"/>
</dbReference>
<dbReference type="InterPro" id="IPR002937">
    <property type="entry name" value="Amino_oxidase"/>
</dbReference>
<dbReference type="InterPro" id="IPR006311">
    <property type="entry name" value="TAT_signal"/>
</dbReference>
<dbReference type="Gene3D" id="3.90.660.10">
    <property type="match status" value="1"/>
</dbReference>
<evidence type="ECO:0000259" key="1">
    <source>
        <dbReference type="Pfam" id="PF01593"/>
    </source>
</evidence>
<name>A0A381P8W6_9ZZZZ</name>
<protein>
    <recommendedName>
        <fullName evidence="1">Amine oxidase domain-containing protein</fullName>
    </recommendedName>
</protein>
<evidence type="ECO:0000313" key="2">
    <source>
        <dbReference type="EMBL" id="SUZ63392.1"/>
    </source>
</evidence>
<dbReference type="InterPro" id="IPR036188">
    <property type="entry name" value="FAD/NAD-bd_sf"/>
</dbReference>
<organism evidence="2">
    <name type="scientific">marine metagenome</name>
    <dbReference type="NCBI Taxonomy" id="408172"/>
    <lineage>
        <taxon>unclassified sequences</taxon>
        <taxon>metagenomes</taxon>
        <taxon>ecological metagenomes</taxon>
    </lineage>
</organism>
<dbReference type="GO" id="GO:0016491">
    <property type="term" value="F:oxidoreductase activity"/>
    <property type="evidence" value="ECO:0007669"/>
    <property type="project" value="InterPro"/>
</dbReference>
<dbReference type="Gene3D" id="3.50.50.60">
    <property type="entry name" value="FAD/NAD(P)-binding domain"/>
    <property type="match status" value="1"/>
</dbReference>
<dbReference type="PANTHER" id="PTHR10742:SF410">
    <property type="entry name" value="LYSINE-SPECIFIC HISTONE DEMETHYLASE 2"/>
    <property type="match status" value="1"/>
</dbReference>
<dbReference type="AlphaFoldDB" id="A0A381P8W6"/>